<dbReference type="InterPro" id="IPR003439">
    <property type="entry name" value="ABC_transporter-like_ATP-bd"/>
</dbReference>
<name>A0A2N5E3S8_9GAMM</name>
<reference evidence="9 10" key="1">
    <citation type="submission" date="2017-12" db="EMBL/GenBank/DDBJ databases">
        <title>Characterization of six clinical isolates of Enterochimera gen. nov., a novel genus of the Yersiniaciae family and the three species Enterochimera arupensis sp. nov., Enterochimera coloradensis sp. nov, and Enterochimera californica sp. nov.</title>
        <authorList>
            <person name="Rossi A."/>
            <person name="Fisher M."/>
        </authorList>
    </citation>
    <scope>NUCLEOTIDE SEQUENCE [LARGE SCALE GENOMIC DNA]</scope>
    <source>
        <strain evidence="10">2015-Iso6</strain>
    </source>
</reference>
<evidence type="ECO:0000256" key="7">
    <source>
        <dbReference type="ARBA" id="ARBA00023136"/>
    </source>
</evidence>
<dbReference type="NCBIfam" id="NF007601">
    <property type="entry name" value="PRK10247.1"/>
    <property type="match status" value="1"/>
</dbReference>
<organism evidence="9 10">
    <name type="scientific">Chimaeribacter californicus</name>
    <dbReference type="NCBI Taxonomy" id="2060067"/>
    <lineage>
        <taxon>Bacteria</taxon>
        <taxon>Pseudomonadati</taxon>
        <taxon>Pseudomonadota</taxon>
        <taxon>Gammaproteobacteria</taxon>
        <taxon>Enterobacterales</taxon>
        <taxon>Yersiniaceae</taxon>
        <taxon>Chimaeribacter</taxon>
    </lineage>
</organism>
<dbReference type="InterPro" id="IPR003593">
    <property type="entry name" value="AAA+_ATPase"/>
</dbReference>
<dbReference type="GO" id="GO:0016887">
    <property type="term" value="F:ATP hydrolysis activity"/>
    <property type="evidence" value="ECO:0007669"/>
    <property type="project" value="InterPro"/>
</dbReference>
<keyword evidence="10" id="KW-1185">Reference proteome</keyword>
<sequence length="226" mass="25134">MPVPPALLELNSVSYRLNDRPLLQALSFSLAPGEFVMLRGPSGSGKSTLLKLMASMLTPDSGRILFTGQDIAALDPVAYRRQVSYGFQSPQLFGDTVRDNLAFPYLIRNLPVDEARIRDGLAQAALPEATLTKPVTALSGGEKQRVALLRNLQCMPRVLLLDEVTSALDEENKQRIGAFIRHETRQHRTAVVWVSHDRQEECQADRVLWLENQHVTDLPPSAVEQP</sequence>
<dbReference type="Proteomes" id="UP000234240">
    <property type="component" value="Unassembled WGS sequence"/>
</dbReference>
<keyword evidence="1" id="KW-0813">Transport</keyword>
<dbReference type="EMBL" id="PJZF01000011">
    <property type="protein sequence ID" value="PLR35492.1"/>
    <property type="molecule type" value="Genomic_DNA"/>
</dbReference>
<dbReference type="PANTHER" id="PTHR43423">
    <property type="entry name" value="ABC TRANSPORTER I FAMILY MEMBER 17"/>
    <property type="match status" value="1"/>
</dbReference>
<dbReference type="InterPro" id="IPR017871">
    <property type="entry name" value="ABC_transporter-like_CS"/>
</dbReference>
<evidence type="ECO:0000313" key="9">
    <source>
        <dbReference type="EMBL" id="PLR35492.1"/>
    </source>
</evidence>
<dbReference type="PANTHER" id="PTHR43423:SF12">
    <property type="entry name" value="IRON EXPORT ATP-BINDING PROTEIN FETA-RELATED"/>
    <property type="match status" value="1"/>
</dbReference>
<dbReference type="RefSeq" id="WP_101816724.1">
    <property type="nucleotide sequence ID" value="NZ_PJZF01000011.1"/>
</dbReference>
<dbReference type="OrthoDB" id="4408248at2"/>
<comment type="caution">
    <text evidence="9">The sequence shown here is derived from an EMBL/GenBank/DDBJ whole genome shotgun (WGS) entry which is preliminary data.</text>
</comment>
<evidence type="ECO:0000259" key="8">
    <source>
        <dbReference type="PROSITE" id="PS50893"/>
    </source>
</evidence>
<evidence type="ECO:0000313" key="10">
    <source>
        <dbReference type="Proteomes" id="UP000234240"/>
    </source>
</evidence>
<dbReference type="SUPFAM" id="SSF52540">
    <property type="entry name" value="P-loop containing nucleoside triphosphate hydrolases"/>
    <property type="match status" value="1"/>
</dbReference>
<evidence type="ECO:0000256" key="5">
    <source>
        <dbReference type="ARBA" id="ARBA00022840"/>
    </source>
</evidence>
<protein>
    <submittedName>
        <fullName evidence="9">Iron ABC transporter ATP-binding protein FetA</fullName>
    </submittedName>
</protein>
<feature type="domain" description="ABC transporter" evidence="8">
    <location>
        <begin position="8"/>
        <end position="225"/>
    </location>
</feature>
<keyword evidence="6" id="KW-1278">Translocase</keyword>
<evidence type="ECO:0000256" key="1">
    <source>
        <dbReference type="ARBA" id="ARBA00022448"/>
    </source>
</evidence>
<keyword evidence="5 9" id="KW-0067">ATP-binding</keyword>
<accession>A0A2N5E3S8</accession>
<dbReference type="PROSITE" id="PS00211">
    <property type="entry name" value="ABC_TRANSPORTER_1"/>
    <property type="match status" value="1"/>
</dbReference>
<dbReference type="InterPro" id="IPR027417">
    <property type="entry name" value="P-loop_NTPase"/>
</dbReference>
<gene>
    <name evidence="9" type="ORF">CYR55_13865</name>
</gene>
<evidence type="ECO:0000256" key="2">
    <source>
        <dbReference type="ARBA" id="ARBA00022475"/>
    </source>
</evidence>
<dbReference type="AlphaFoldDB" id="A0A2N5E3S8"/>
<dbReference type="SMART" id="SM00382">
    <property type="entry name" value="AAA"/>
    <property type="match status" value="1"/>
</dbReference>
<keyword evidence="3" id="KW-0997">Cell inner membrane</keyword>
<evidence type="ECO:0000256" key="6">
    <source>
        <dbReference type="ARBA" id="ARBA00022967"/>
    </source>
</evidence>
<keyword evidence="2" id="KW-1003">Cell membrane</keyword>
<evidence type="ECO:0000256" key="4">
    <source>
        <dbReference type="ARBA" id="ARBA00022741"/>
    </source>
</evidence>
<evidence type="ECO:0000256" key="3">
    <source>
        <dbReference type="ARBA" id="ARBA00022519"/>
    </source>
</evidence>
<dbReference type="Pfam" id="PF00005">
    <property type="entry name" value="ABC_tran"/>
    <property type="match status" value="1"/>
</dbReference>
<keyword evidence="7" id="KW-0472">Membrane</keyword>
<keyword evidence="4" id="KW-0547">Nucleotide-binding</keyword>
<dbReference type="Gene3D" id="3.40.50.300">
    <property type="entry name" value="P-loop containing nucleotide triphosphate hydrolases"/>
    <property type="match status" value="1"/>
</dbReference>
<proteinExistence type="predicted"/>
<dbReference type="PROSITE" id="PS50893">
    <property type="entry name" value="ABC_TRANSPORTER_2"/>
    <property type="match status" value="1"/>
</dbReference>
<dbReference type="GO" id="GO:0005524">
    <property type="term" value="F:ATP binding"/>
    <property type="evidence" value="ECO:0007669"/>
    <property type="project" value="UniProtKB-KW"/>
</dbReference>